<evidence type="ECO:0000313" key="2">
    <source>
        <dbReference type="EMBL" id="MPN05966.1"/>
    </source>
</evidence>
<organism evidence="2">
    <name type="scientific">bioreactor metagenome</name>
    <dbReference type="NCBI Taxonomy" id="1076179"/>
    <lineage>
        <taxon>unclassified sequences</taxon>
        <taxon>metagenomes</taxon>
        <taxon>ecological metagenomes</taxon>
    </lineage>
</organism>
<proteinExistence type="predicted"/>
<accession>A0A645EX14</accession>
<dbReference type="InterPro" id="IPR012349">
    <property type="entry name" value="Split_barrel_FMN-bd"/>
</dbReference>
<dbReference type="InterPro" id="IPR011576">
    <property type="entry name" value="Pyridox_Oxase_N"/>
</dbReference>
<dbReference type="AlphaFoldDB" id="A0A645EX14"/>
<dbReference type="Pfam" id="PF01243">
    <property type="entry name" value="PNPOx_N"/>
    <property type="match status" value="1"/>
</dbReference>
<name>A0A645EX14_9ZZZZ</name>
<dbReference type="SUPFAM" id="SSF50475">
    <property type="entry name" value="FMN-binding split barrel"/>
    <property type="match status" value="1"/>
</dbReference>
<sequence>MESVYHFIKECGTYYLATTEGNQPRVRPFGTVNIFEGKLYLQTGKVKKVSKQMLENPKIEITGMAGNQWIRVEATVVEDDRREARQSMLDAYPSLQGRYQADDGNCQVFYLKDATATIYSFQDAPVIVHF</sequence>
<comment type="caution">
    <text evidence="2">The sequence shown here is derived from an EMBL/GenBank/DDBJ whole genome shotgun (WGS) entry which is preliminary data.</text>
</comment>
<feature type="domain" description="Pyridoxamine 5'-phosphate oxidase N-terminal" evidence="1">
    <location>
        <begin position="6"/>
        <end position="92"/>
    </location>
</feature>
<dbReference type="EMBL" id="VSSQ01051853">
    <property type="protein sequence ID" value="MPN05966.1"/>
    <property type="molecule type" value="Genomic_DNA"/>
</dbReference>
<protein>
    <recommendedName>
        <fullName evidence="1">Pyridoxamine 5'-phosphate oxidase N-terminal domain-containing protein</fullName>
    </recommendedName>
</protein>
<gene>
    <name evidence="2" type="ORF">SDC9_153220</name>
</gene>
<reference evidence="2" key="1">
    <citation type="submission" date="2019-08" db="EMBL/GenBank/DDBJ databases">
        <authorList>
            <person name="Kucharzyk K."/>
            <person name="Murdoch R.W."/>
            <person name="Higgins S."/>
            <person name="Loffler F."/>
        </authorList>
    </citation>
    <scope>NUCLEOTIDE SEQUENCE</scope>
</reference>
<dbReference type="Gene3D" id="2.30.110.10">
    <property type="entry name" value="Electron Transport, Fmn-binding Protein, Chain A"/>
    <property type="match status" value="1"/>
</dbReference>
<evidence type="ECO:0000259" key="1">
    <source>
        <dbReference type="Pfam" id="PF01243"/>
    </source>
</evidence>